<evidence type="ECO:0000313" key="7">
    <source>
        <dbReference type="Proteomes" id="UP000207598"/>
    </source>
</evidence>
<organism evidence="6 7">
    <name type="scientific">Maliponia aquimaris</name>
    <dbReference type="NCBI Taxonomy" id="1673631"/>
    <lineage>
        <taxon>Bacteria</taxon>
        <taxon>Pseudomonadati</taxon>
        <taxon>Pseudomonadota</taxon>
        <taxon>Alphaproteobacteria</taxon>
        <taxon>Rhodobacterales</taxon>
        <taxon>Paracoccaceae</taxon>
        <taxon>Maliponia</taxon>
    </lineage>
</organism>
<dbReference type="Gene3D" id="1.10.760.10">
    <property type="entry name" value="Cytochrome c-like domain"/>
    <property type="match status" value="1"/>
</dbReference>
<name>A0A238KI65_9RHOB</name>
<dbReference type="AlphaFoldDB" id="A0A238KI65"/>
<keyword evidence="1 4" id="KW-0349">Heme</keyword>
<dbReference type="PROSITE" id="PS51007">
    <property type="entry name" value="CYTC"/>
    <property type="match status" value="1"/>
</dbReference>
<evidence type="ECO:0000256" key="2">
    <source>
        <dbReference type="ARBA" id="ARBA00022723"/>
    </source>
</evidence>
<dbReference type="GO" id="GO:0046872">
    <property type="term" value="F:metal ion binding"/>
    <property type="evidence" value="ECO:0007669"/>
    <property type="project" value="UniProtKB-KW"/>
</dbReference>
<gene>
    <name evidence="6" type="ORF">MAA8898_02625</name>
</gene>
<dbReference type="Pfam" id="PF00034">
    <property type="entry name" value="Cytochrom_C"/>
    <property type="match status" value="1"/>
</dbReference>
<protein>
    <submittedName>
        <fullName evidence="6">Cytochrome c</fullName>
    </submittedName>
</protein>
<evidence type="ECO:0000313" key="6">
    <source>
        <dbReference type="EMBL" id="SMX42491.1"/>
    </source>
</evidence>
<dbReference type="InterPro" id="IPR036909">
    <property type="entry name" value="Cyt_c-like_dom_sf"/>
</dbReference>
<accession>A0A238KI65</accession>
<evidence type="ECO:0000256" key="3">
    <source>
        <dbReference type="ARBA" id="ARBA00023004"/>
    </source>
</evidence>
<dbReference type="GO" id="GO:0020037">
    <property type="term" value="F:heme binding"/>
    <property type="evidence" value="ECO:0007669"/>
    <property type="project" value="InterPro"/>
</dbReference>
<keyword evidence="2 4" id="KW-0479">Metal-binding</keyword>
<proteinExistence type="predicted"/>
<evidence type="ECO:0000259" key="5">
    <source>
        <dbReference type="PROSITE" id="PS51007"/>
    </source>
</evidence>
<feature type="domain" description="Cytochrome c" evidence="5">
    <location>
        <begin position="29"/>
        <end position="139"/>
    </location>
</feature>
<evidence type="ECO:0000256" key="1">
    <source>
        <dbReference type="ARBA" id="ARBA00022617"/>
    </source>
</evidence>
<keyword evidence="7" id="KW-1185">Reference proteome</keyword>
<reference evidence="6 7" key="1">
    <citation type="submission" date="2017-05" db="EMBL/GenBank/DDBJ databases">
        <authorList>
            <person name="Song R."/>
            <person name="Chenine A.L."/>
            <person name="Ruprecht R.M."/>
        </authorList>
    </citation>
    <scope>NUCLEOTIDE SEQUENCE [LARGE SCALE GENOMIC DNA]</scope>
    <source>
        <strain evidence="6 7">CECT 8898</strain>
    </source>
</reference>
<sequence>MMWKIGMGLVAALAVSGCLETTQKAETMPGPQDGRALFMANCAVCHGENAKGNGPMARAMKTAPKDLTLIKVRHGNSFPRAKMMSIIDGYARSDLAGPGMPEFGALLEGDLVPYDSGDGKQTPTPRKLVALAEYLESIQASR</sequence>
<dbReference type="PROSITE" id="PS51257">
    <property type="entry name" value="PROKAR_LIPOPROTEIN"/>
    <property type="match status" value="1"/>
</dbReference>
<dbReference type="Proteomes" id="UP000207598">
    <property type="component" value="Unassembled WGS sequence"/>
</dbReference>
<dbReference type="SUPFAM" id="SSF46626">
    <property type="entry name" value="Cytochrome c"/>
    <property type="match status" value="1"/>
</dbReference>
<evidence type="ECO:0000256" key="4">
    <source>
        <dbReference type="PROSITE-ProRule" id="PRU00433"/>
    </source>
</evidence>
<dbReference type="EMBL" id="FXYF01000006">
    <property type="protein sequence ID" value="SMX42491.1"/>
    <property type="molecule type" value="Genomic_DNA"/>
</dbReference>
<dbReference type="InterPro" id="IPR009056">
    <property type="entry name" value="Cyt_c-like_dom"/>
</dbReference>
<dbReference type="GO" id="GO:0009055">
    <property type="term" value="F:electron transfer activity"/>
    <property type="evidence" value="ECO:0007669"/>
    <property type="project" value="InterPro"/>
</dbReference>
<keyword evidence="3 4" id="KW-0408">Iron</keyword>